<name>A0A9D1EFN2_9FIRM</name>
<dbReference type="AlphaFoldDB" id="A0A9D1EFN2"/>
<proteinExistence type="inferred from homology"/>
<dbReference type="PANTHER" id="PTHR15239">
    <property type="entry name" value="NUCLEAR EXPORT MEDIATOR FACTOR NEMF"/>
    <property type="match status" value="1"/>
</dbReference>
<keyword evidence="2 5" id="KW-0699">rRNA-binding</keyword>
<dbReference type="Pfam" id="PF05670">
    <property type="entry name" value="NFACT-R_1"/>
    <property type="match status" value="1"/>
</dbReference>
<gene>
    <name evidence="5" type="primary">rqcH</name>
    <name evidence="7" type="ORF">IAC96_09105</name>
</gene>
<dbReference type="InterPro" id="IPR051608">
    <property type="entry name" value="RQC_Subunit_NEMF"/>
</dbReference>
<comment type="similarity">
    <text evidence="5">Belongs to the NEMF family.</text>
</comment>
<dbReference type="HAMAP" id="MF_00844_B">
    <property type="entry name" value="RqcH_B"/>
    <property type="match status" value="1"/>
</dbReference>
<keyword evidence="3 5" id="KW-0694">RNA-binding</keyword>
<dbReference type="InterPro" id="IPR043682">
    <property type="entry name" value="RqcH_bacterial"/>
</dbReference>
<evidence type="ECO:0000256" key="4">
    <source>
        <dbReference type="ARBA" id="ARBA00022917"/>
    </source>
</evidence>
<comment type="subunit">
    <text evidence="5">Associates with stalled 50S ribosomal subunits. Binds to RqcP.</text>
</comment>
<accession>A0A9D1EFN2</accession>
<dbReference type="GO" id="GO:1990112">
    <property type="term" value="C:RQC complex"/>
    <property type="evidence" value="ECO:0007669"/>
    <property type="project" value="TreeGrafter"/>
</dbReference>
<reference evidence="7" key="2">
    <citation type="journal article" date="2021" name="PeerJ">
        <title>Extensive microbial diversity within the chicken gut microbiome revealed by metagenomics and culture.</title>
        <authorList>
            <person name="Gilroy R."/>
            <person name="Ravi A."/>
            <person name="Getino M."/>
            <person name="Pursley I."/>
            <person name="Horton D.L."/>
            <person name="Alikhan N.F."/>
            <person name="Baker D."/>
            <person name="Gharbi K."/>
            <person name="Hall N."/>
            <person name="Watson M."/>
            <person name="Adriaenssens E.M."/>
            <person name="Foster-Nyarko E."/>
            <person name="Jarju S."/>
            <person name="Secka A."/>
            <person name="Antonio M."/>
            <person name="Oren A."/>
            <person name="Chaudhuri R.R."/>
            <person name="La Ragione R."/>
            <person name="Hildebrand F."/>
            <person name="Pallen M.J."/>
        </authorList>
    </citation>
    <scope>NUCLEOTIDE SEQUENCE</scope>
    <source>
        <strain evidence="7">ChiW13-3771</strain>
    </source>
</reference>
<dbReference type="GO" id="GO:0043023">
    <property type="term" value="F:ribosomal large subunit binding"/>
    <property type="evidence" value="ECO:0007669"/>
    <property type="project" value="UniProtKB-UniRule"/>
</dbReference>
<comment type="caution">
    <text evidence="7">The sequence shown here is derived from an EMBL/GenBank/DDBJ whole genome shotgun (WGS) entry which is preliminary data.</text>
</comment>
<evidence type="ECO:0000256" key="1">
    <source>
        <dbReference type="ARBA" id="ARBA00022555"/>
    </source>
</evidence>
<keyword evidence="5" id="KW-0175">Coiled coil</keyword>
<dbReference type="EMBL" id="DVHN01000119">
    <property type="protein sequence ID" value="HIR89093.1"/>
    <property type="molecule type" value="Genomic_DNA"/>
</dbReference>
<evidence type="ECO:0000313" key="7">
    <source>
        <dbReference type="EMBL" id="HIR89093.1"/>
    </source>
</evidence>
<feature type="coiled-coil region" evidence="5">
    <location>
        <begin position="389"/>
        <end position="416"/>
    </location>
</feature>
<evidence type="ECO:0000256" key="2">
    <source>
        <dbReference type="ARBA" id="ARBA00022730"/>
    </source>
</evidence>
<dbReference type="Proteomes" id="UP000824201">
    <property type="component" value="Unassembled WGS sequence"/>
</dbReference>
<evidence type="ECO:0000256" key="5">
    <source>
        <dbReference type="HAMAP-Rule" id="MF_00844"/>
    </source>
</evidence>
<comment type="function">
    <text evidence="5">Key component of the ribosome quality control system (RQC), a ribosome-associated complex that mediates the extraction of incompletely synthesized nascent chains from stalled ribosomes and their subsequent degradation. RqcH recruits Ala-charged tRNA, and with RqcP directs the elongation of stalled nascent chains on 50S ribosomal subunits, leading to non-templated C-terminal alanine extensions (Ala tail). The Ala tail promotes nascent chain degradation. May add between 1 and at least 8 Ala residues. Binds to stalled 50S ribosomal subunits.</text>
</comment>
<reference evidence="7" key="1">
    <citation type="submission" date="2020-10" db="EMBL/GenBank/DDBJ databases">
        <authorList>
            <person name="Gilroy R."/>
        </authorList>
    </citation>
    <scope>NUCLEOTIDE SEQUENCE</scope>
    <source>
        <strain evidence="7">ChiW13-3771</strain>
    </source>
</reference>
<dbReference type="Gene3D" id="2.30.310.10">
    <property type="entry name" value="ibrinogen binding protein from staphylococcus aureus domain"/>
    <property type="match status" value="1"/>
</dbReference>
<evidence type="ECO:0000259" key="6">
    <source>
        <dbReference type="Pfam" id="PF05670"/>
    </source>
</evidence>
<protein>
    <recommendedName>
        <fullName evidence="5">Rqc2 homolog RqcH</fullName>
        <shortName evidence="5">RqcH</shortName>
    </recommendedName>
</protein>
<dbReference type="GO" id="GO:0019843">
    <property type="term" value="F:rRNA binding"/>
    <property type="evidence" value="ECO:0007669"/>
    <property type="project" value="UniProtKB-UniRule"/>
</dbReference>
<evidence type="ECO:0000256" key="3">
    <source>
        <dbReference type="ARBA" id="ARBA00022884"/>
    </source>
</evidence>
<organism evidence="7 8">
    <name type="scientific">Candidatus Fimimorpha faecalis</name>
    <dbReference type="NCBI Taxonomy" id="2840824"/>
    <lineage>
        <taxon>Bacteria</taxon>
        <taxon>Bacillati</taxon>
        <taxon>Bacillota</taxon>
        <taxon>Clostridia</taxon>
        <taxon>Eubacteriales</taxon>
        <taxon>Candidatus Fimimorpha</taxon>
    </lineage>
</organism>
<dbReference type="FunFam" id="2.30.310.10:FF:000004">
    <property type="entry name" value="Fibronectin-binding protein A"/>
    <property type="match status" value="1"/>
</dbReference>
<dbReference type="GO" id="GO:0000049">
    <property type="term" value="F:tRNA binding"/>
    <property type="evidence" value="ECO:0007669"/>
    <property type="project" value="UniProtKB-UniRule"/>
</dbReference>
<dbReference type="Gene3D" id="1.10.8.50">
    <property type="match status" value="1"/>
</dbReference>
<dbReference type="GO" id="GO:0072344">
    <property type="term" value="P:rescue of stalled ribosome"/>
    <property type="evidence" value="ECO:0007669"/>
    <property type="project" value="UniProtKB-UniRule"/>
</dbReference>
<dbReference type="InterPro" id="IPR008532">
    <property type="entry name" value="NFACT_RNA-bd"/>
</dbReference>
<feature type="domain" description="NFACT RNA-binding" evidence="6">
    <location>
        <begin position="459"/>
        <end position="553"/>
    </location>
</feature>
<sequence>MALDGTVIASVTKEMNTRILGGRISKIAQPEADELLLTIKSGKKTEKLLISASAGLPLIYFTNQNKPNPLTAPNFCMLLRKHIGNGRIISITQPSLERIIDMEIEHLNELGDLCRKHLIVELMGKHSNIIFCNDSSVILDSIKHVPASMSSVREVLPGRPYFIPDTMGKQNPMNLTLDSFLQNFTGNQNVAKTIYTHYTGISPLIAEEIVFRSKIDSSKPASECSEVEKLHLGNIFLQLIQEIQEGRFVPNIIYKGEEPIEFSCILLDSYSSYQIQTFSSISEVLETYYATRNLITRIRQKSAELRRVIQTHLERSRKKYDLQLKQLKDTQKREKYRIYGELLNTYGYEAKEGDKQITVLNYYTNEPLTIPLNPDLSAQENAKKYFERYNKLKRTNEALSTLLTETEEEIAHLESISTSIDMALSVDDLTEIRQEMVQYGYIKKHASQKGNKKLKILSKPYHYISSDGFDIYVGKNNYQNEELTFHFAEGRDIWMHAKKIPGSHVIIRTNGKEVPDRTYEEAGQLAAYYSKSRNADKVEIDYIEKKHVKKTAGGKPGFVIYHTNYSLLASPNIKNIQQVES</sequence>
<dbReference type="PANTHER" id="PTHR15239:SF6">
    <property type="entry name" value="RIBOSOME QUALITY CONTROL COMPLEX SUBUNIT NEMF"/>
    <property type="match status" value="1"/>
</dbReference>
<keyword evidence="1 5" id="KW-0820">tRNA-binding</keyword>
<dbReference type="Pfam" id="PF05833">
    <property type="entry name" value="NFACT_N"/>
    <property type="match status" value="1"/>
</dbReference>
<keyword evidence="4 5" id="KW-0648">Protein biosynthesis</keyword>
<evidence type="ECO:0000313" key="8">
    <source>
        <dbReference type="Proteomes" id="UP000824201"/>
    </source>
</evidence>